<accession>A0A087BCF8</accession>
<evidence type="ECO:0000259" key="2">
    <source>
        <dbReference type="SMART" id="SM00899"/>
    </source>
</evidence>
<dbReference type="eggNOG" id="COG1918">
    <property type="taxonomic scope" value="Bacteria"/>
</dbReference>
<keyword evidence="4" id="KW-1185">Reference proteome</keyword>
<dbReference type="EMBL" id="JGZB01000003">
    <property type="protein sequence ID" value="KFI68708.1"/>
    <property type="molecule type" value="Genomic_DNA"/>
</dbReference>
<dbReference type="SUPFAM" id="SSF50037">
    <property type="entry name" value="C-terminal domain of transcriptional repressors"/>
    <property type="match status" value="1"/>
</dbReference>
<dbReference type="SMART" id="SM00899">
    <property type="entry name" value="FeoA"/>
    <property type="match status" value="1"/>
</dbReference>
<gene>
    <name evidence="3" type="ORF">BMAGN_0579</name>
</gene>
<organism evidence="3 4">
    <name type="scientific">Bifidobacterium magnum</name>
    <dbReference type="NCBI Taxonomy" id="1692"/>
    <lineage>
        <taxon>Bacteria</taxon>
        <taxon>Bacillati</taxon>
        <taxon>Actinomycetota</taxon>
        <taxon>Actinomycetes</taxon>
        <taxon>Bifidobacteriales</taxon>
        <taxon>Bifidobacteriaceae</taxon>
        <taxon>Bifidobacterium</taxon>
    </lineage>
</organism>
<proteinExistence type="predicted"/>
<dbReference type="InterPro" id="IPR008988">
    <property type="entry name" value="Transcriptional_repressor_C"/>
</dbReference>
<keyword evidence="1" id="KW-0408">Iron</keyword>
<protein>
    <submittedName>
        <fullName evidence="3">FeoA-like protein</fullName>
    </submittedName>
</protein>
<dbReference type="Gene3D" id="2.30.30.90">
    <property type="match status" value="1"/>
</dbReference>
<evidence type="ECO:0000256" key="1">
    <source>
        <dbReference type="ARBA" id="ARBA00023004"/>
    </source>
</evidence>
<dbReference type="Proteomes" id="UP000029052">
    <property type="component" value="Unassembled WGS sequence"/>
</dbReference>
<dbReference type="InterPro" id="IPR038157">
    <property type="entry name" value="FeoA_core_dom"/>
</dbReference>
<reference evidence="3 4" key="1">
    <citation type="submission" date="2014-03" db="EMBL/GenBank/DDBJ databases">
        <title>Genomics of Bifidobacteria.</title>
        <authorList>
            <person name="Ventura M."/>
            <person name="Milani C."/>
            <person name="Lugli G.A."/>
        </authorList>
    </citation>
    <scope>NUCLEOTIDE SEQUENCE [LARGE SCALE GENOMIC DNA]</scope>
    <source>
        <strain evidence="3 4">LMG 11591</strain>
    </source>
</reference>
<dbReference type="InterPro" id="IPR007167">
    <property type="entry name" value="Fe-transptr_FeoA-like"/>
</dbReference>
<dbReference type="GO" id="GO:0046914">
    <property type="term" value="F:transition metal ion binding"/>
    <property type="evidence" value="ECO:0007669"/>
    <property type="project" value="InterPro"/>
</dbReference>
<dbReference type="AlphaFoldDB" id="A0A087BCF8"/>
<name>A0A087BCF8_9BIFI</name>
<dbReference type="STRING" id="1692.BMAGN_0579"/>
<feature type="domain" description="Ferrous iron transporter FeoA-like" evidence="2">
    <location>
        <begin position="43"/>
        <end position="114"/>
    </location>
</feature>
<sequence length="121" mass="13555">MKTAEAVQMADSSASFYFKVLKCRDKIFTIGYMRETCAPSRPFTVRTCPLHRDATIRAIGLDERHRFRMLELGLREGSVIRVIQRSNFSGRVVAKGAERIALDGQTAASITVTLNDSTNEQ</sequence>
<evidence type="ECO:0000313" key="4">
    <source>
        <dbReference type="Proteomes" id="UP000029052"/>
    </source>
</evidence>
<evidence type="ECO:0000313" key="3">
    <source>
        <dbReference type="EMBL" id="KFI68708.1"/>
    </source>
</evidence>
<comment type="caution">
    <text evidence="3">The sequence shown here is derived from an EMBL/GenBank/DDBJ whole genome shotgun (WGS) entry which is preliminary data.</text>
</comment>
<dbReference type="Pfam" id="PF04023">
    <property type="entry name" value="FeoA"/>
    <property type="match status" value="1"/>
</dbReference>